<proteinExistence type="predicted"/>
<reference evidence="4" key="1">
    <citation type="journal article" date="2019" name="Int. J. Syst. Evol. Microbiol.">
        <title>The Global Catalogue of Microorganisms (GCM) 10K type strain sequencing project: providing services to taxonomists for standard genome sequencing and annotation.</title>
        <authorList>
            <consortium name="The Broad Institute Genomics Platform"/>
            <consortium name="The Broad Institute Genome Sequencing Center for Infectious Disease"/>
            <person name="Wu L."/>
            <person name="Ma J."/>
        </authorList>
    </citation>
    <scope>NUCLEOTIDE SEQUENCE [LARGE SCALE GENOMIC DNA]</scope>
    <source>
        <strain evidence="4">CGMCC 1.7693</strain>
    </source>
</reference>
<name>A0ABQ2NUY6_9BACI</name>
<gene>
    <name evidence="3" type="primary">PTS-EII</name>
    <name evidence="3" type="ORF">GCM10011346_22130</name>
</gene>
<accession>A0ABQ2NUY6</accession>
<protein>
    <submittedName>
        <fullName evidence="3">PTS mannose transporter subunit IIA</fullName>
    </submittedName>
</protein>
<evidence type="ECO:0000313" key="3">
    <source>
        <dbReference type="EMBL" id="GGP11142.1"/>
    </source>
</evidence>
<dbReference type="Pfam" id="PF03610">
    <property type="entry name" value="EIIA-man"/>
    <property type="match status" value="1"/>
</dbReference>
<dbReference type="Gene3D" id="3.40.50.510">
    <property type="entry name" value="Phosphotransferase system, mannose-type IIA component"/>
    <property type="match status" value="1"/>
</dbReference>
<evidence type="ECO:0000259" key="2">
    <source>
        <dbReference type="PROSITE" id="PS51096"/>
    </source>
</evidence>
<dbReference type="PROSITE" id="PS51096">
    <property type="entry name" value="PTS_EIIA_TYPE_4"/>
    <property type="match status" value="1"/>
</dbReference>
<keyword evidence="4" id="KW-1185">Reference proteome</keyword>
<dbReference type="PANTHER" id="PTHR33799:SF1">
    <property type="entry name" value="PTS SYSTEM MANNOSE-SPECIFIC EIIAB COMPONENT-RELATED"/>
    <property type="match status" value="1"/>
</dbReference>
<dbReference type="InterPro" id="IPR051471">
    <property type="entry name" value="Bacterial_PTS_sugar_comp"/>
</dbReference>
<dbReference type="EMBL" id="BMLW01000006">
    <property type="protein sequence ID" value="GGP11142.1"/>
    <property type="molecule type" value="Genomic_DNA"/>
</dbReference>
<evidence type="ECO:0000313" key="4">
    <source>
        <dbReference type="Proteomes" id="UP000641206"/>
    </source>
</evidence>
<organism evidence="3 4">
    <name type="scientific">Oceanobacillus neutriphilus</name>
    <dbReference type="NCBI Taxonomy" id="531815"/>
    <lineage>
        <taxon>Bacteria</taxon>
        <taxon>Bacillati</taxon>
        <taxon>Bacillota</taxon>
        <taxon>Bacilli</taxon>
        <taxon>Bacillales</taxon>
        <taxon>Bacillaceae</taxon>
        <taxon>Oceanobacillus</taxon>
    </lineage>
</organism>
<dbReference type="InterPro" id="IPR004701">
    <property type="entry name" value="PTS_EIIA_man-typ"/>
</dbReference>
<dbReference type="Proteomes" id="UP000641206">
    <property type="component" value="Unassembled WGS sequence"/>
</dbReference>
<dbReference type="RefSeq" id="WP_188734505.1">
    <property type="nucleotide sequence ID" value="NZ_BMLW01000006.1"/>
</dbReference>
<sequence>MSQVAVLVASHGEFAKHALKSAEMIVGEQDNYGVVTVSMDLTLADAEKELAEELNKLDRSAGTVILVDIFGGTPSNMSGRIVLSEENVLAVSGLNLPMLLDLLSNRERSLDEIAGSLKNTYQEGFTNITEQLNKGEDEDECEIL</sequence>
<dbReference type="InterPro" id="IPR036662">
    <property type="entry name" value="PTS_EIIA_man-typ_sf"/>
</dbReference>
<feature type="domain" description="PTS EIIA type-4" evidence="2">
    <location>
        <begin position="3"/>
        <end position="128"/>
    </location>
</feature>
<dbReference type="PANTHER" id="PTHR33799">
    <property type="entry name" value="PTS PERMEASE-RELATED-RELATED"/>
    <property type="match status" value="1"/>
</dbReference>
<dbReference type="SUPFAM" id="SSF53062">
    <property type="entry name" value="PTS system fructose IIA component-like"/>
    <property type="match status" value="1"/>
</dbReference>
<evidence type="ECO:0000256" key="1">
    <source>
        <dbReference type="ARBA" id="ARBA00022679"/>
    </source>
</evidence>
<comment type="caution">
    <text evidence="3">The sequence shown here is derived from an EMBL/GenBank/DDBJ whole genome shotgun (WGS) entry which is preliminary data.</text>
</comment>
<keyword evidence="1" id="KW-0808">Transferase</keyword>